<dbReference type="PANTHER" id="PTHR33375:SF1">
    <property type="entry name" value="CHROMOSOME-PARTITIONING PROTEIN PARB-RELATED"/>
    <property type="match status" value="1"/>
</dbReference>
<dbReference type="InterPro" id="IPR050336">
    <property type="entry name" value="Chromosome_partition/occlusion"/>
</dbReference>
<dbReference type="OrthoDB" id="2053844at2"/>
<accession>A0A2V3VG56</accession>
<proteinExistence type="predicted"/>
<dbReference type="EMBL" id="QJJM01000001">
    <property type="protein sequence ID" value="PXW79025.1"/>
    <property type="molecule type" value="Genomic_DNA"/>
</dbReference>
<comment type="caution">
    <text evidence="2">The sequence shown here is derived from an EMBL/GenBank/DDBJ whole genome shotgun (WGS) entry which is preliminary data.</text>
</comment>
<dbReference type="SUPFAM" id="SSF110849">
    <property type="entry name" value="ParB/Sulfiredoxin"/>
    <property type="match status" value="1"/>
</dbReference>
<evidence type="ECO:0000313" key="3">
    <source>
        <dbReference type="Proteomes" id="UP000248014"/>
    </source>
</evidence>
<dbReference type="GO" id="GO:0007059">
    <property type="term" value="P:chromosome segregation"/>
    <property type="evidence" value="ECO:0007669"/>
    <property type="project" value="TreeGrafter"/>
</dbReference>
<feature type="domain" description="ParB-like N-terminal" evidence="1">
    <location>
        <begin position="7"/>
        <end position="97"/>
    </location>
</feature>
<dbReference type="PANTHER" id="PTHR33375">
    <property type="entry name" value="CHROMOSOME-PARTITIONING PROTEIN PARB-RELATED"/>
    <property type="match status" value="1"/>
</dbReference>
<gene>
    <name evidence="2" type="ORF">C7451_10187</name>
</gene>
<dbReference type="Proteomes" id="UP000248014">
    <property type="component" value="Unassembled WGS sequence"/>
</dbReference>
<dbReference type="Pfam" id="PF02195">
    <property type="entry name" value="ParB_N"/>
    <property type="match status" value="1"/>
</dbReference>
<dbReference type="GO" id="GO:0005694">
    <property type="term" value="C:chromosome"/>
    <property type="evidence" value="ECO:0007669"/>
    <property type="project" value="TreeGrafter"/>
</dbReference>
<dbReference type="InterPro" id="IPR036086">
    <property type="entry name" value="ParB/Sulfiredoxin_sf"/>
</dbReference>
<name>A0A2V3VG56_9SPHN</name>
<dbReference type="InterPro" id="IPR003115">
    <property type="entry name" value="ParB_N"/>
</dbReference>
<dbReference type="AlphaFoldDB" id="A0A2V3VG56"/>
<reference evidence="2 3" key="1">
    <citation type="submission" date="2018-05" db="EMBL/GenBank/DDBJ databases">
        <title>Genomic Encyclopedia of Type Strains, Phase IV (KMG-IV): sequencing the most valuable type-strain genomes for metagenomic binning, comparative biology and taxonomic classification.</title>
        <authorList>
            <person name="Goeker M."/>
        </authorList>
    </citation>
    <scope>NUCLEOTIDE SEQUENCE [LARGE SCALE GENOMIC DNA]</scope>
    <source>
        <strain evidence="2 3">DSM 3183</strain>
    </source>
</reference>
<dbReference type="SMART" id="SM00470">
    <property type="entry name" value="ParB"/>
    <property type="match status" value="1"/>
</dbReference>
<protein>
    <submittedName>
        <fullName evidence="2">ParB/RepB/Spo0J family partition protein</fullName>
    </submittedName>
</protein>
<organism evidence="2 3">
    <name type="scientific">Blastomonas natatoria</name>
    <dbReference type="NCBI Taxonomy" id="34015"/>
    <lineage>
        <taxon>Bacteria</taxon>
        <taxon>Pseudomonadati</taxon>
        <taxon>Pseudomonadota</taxon>
        <taxon>Alphaproteobacteria</taxon>
        <taxon>Sphingomonadales</taxon>
        <taxon>Sphingomonadaceae</taxon>
        <taxon>Blastomonas</taxon>
    </lineage>
</organism>
<evidence type="ECO:0000313" key="2">
    <source>
        <dbReference type="EMBL" id="PXW79025.1"/>
    </source>
</evidence>
<dbReference type="GO" id="GO:0045881">
    <property type="term" value="P:positive regulation of sporulation resulting in formation of a cellular spore"/>
    <property type="evidence" value="ECO:0007669"/>
    <property type="project" value="TreeGrafter"/>
</dbReference>
<evidence type="ECO:0000259" key="1">
    <source>
        <dbReference type="SMART" id="SM00470"/>
    </source>
</evidence>
<dbReference type="RefSeq" id="WP_110297016.1">
    <property type="nucleotide sequence ID" value="NZ_QJJM01000001.1"/>
</dbReference>
<sequence>MAPDTIIEIDPNAVERGERIGLYWHDKAAALGALMARDGQNDPIKVRPGRKGGKPFILVAGLHRLEGAKRADLATVKAIIVEGDELQLRLIEASENMHRRDFGPIEKALFVRALADVYEAQFRAAHPEGTQQQIAARARWEAEKDRVQHSAETLASLEAENAGETISHAYGWVQTTAEALGMTSRSLRDYLLIHRQIIAPLPDHYEDLARHPIGQKRKSVMELAEIGDLDNRRAVIDCLLEYPLGLTIAQAKEIVGIREAKLGQSPLPKGPVDRVFSNLNRWSSNDWTSAAPQIAAAVPDKALDAICDALLAERKARQGGQK</sequence>
<keyword evidence="3" id="KW-1185">Reference proteome</keyword>
<dbReference type="Gene3D" id="3.90.1530.10">
    <property type="entry name" value="Conserved hypothetical protein from pyrococcus furiosus pfu- 392566-001, ParB domain"/>
    <property type="match status" value="1"/>
</dbReference>